<feature type="signal peptide" evidence="1">
    <location>
        <begin position="1"/>
        <end position="17"/>
    </location>
</feature>
<organism evidence="2 3">
    <name type="scientific">Lutzomyia longipalpis</name>
    <name type="common">Sand fly</name>
    <dbReference type="NCBI Taxonomy" id="7200"/>
    <lineage>
        <taxon>Eukaryota</taxon>
        <taxon>Metazoa</taxon>
        <taxon>Ecdysozoa</taxon>
        <taxon>Arthropoda</taxon>
        <taxon>Hexapoda</taxon>
        <taxon>Insecta</taxon>
        <taxon>Pterygota</taxon>
        <taxon>Neoptera</taxon>
        <taxon>Endopterygota</taxon>
        <taxon>Diptera</taxon>
        <taxon>Nematocera</taxon>
        <taxon>Psychodoidea</taxon>
        <taxon>Psychodidae</taxon>
        <taxon>Lutzomyia</taxon>
        <taxon>Lutzomyia</taxon>
    </lineage>
</organism>
<proteinExistence type="predicted"/>
<keyword evidence="1" id="KW-0732">Signal</keyword>
<dbReference type="AlphaFoldDB" id="A0A1B0C8N2"/>
<dbReference type="Proteomes" id="UP000092461">
    <property type="component" value="Unassembled WGS sequence"/>
</dbReference>
<dbReference type="VEuPathDB" id="VectorBase:LLOJ000304"/>
<evidence type="ECO:0000256" key="1">
    <source>
        <dbReference type="SAM" id="SignalP"/>
    </source>
</evidence>
<evidence type="ECO:0000313" key="3">
    <source>
        <dbReference type="Proteomes" id="UP000092461"/>
    </source>
</evidence>
<accession>A0A1B0C8N2</accession>
<feature type="chain" id="PRO_5008405560" evidence="1">
    <location>
        <begin position="18"/>
        <end position="228"/>
    </location>
</feature>
<dbReference type="EnsemblMetazoa" id="LLOJ000304-RA">
    <property type="protein sequence ID" value="LLOJ000304-PA"/>
    <property type="gene ID" value="LLOJ000304"/>
</dbReference>
<name>A0A1B0C8N2_LUTLO</name>
<keyword evidence="3" id="KW-1185">Reference proteome</keyword>
<reference evidence="2" key="1">
    <citation type="submission" date="2020-05" db="UniProtKB">
        <authorList>
            <consortium name="EnsemblMetazoa"/>
        </authorList>
    </citation>
    <scope>IDENTIFICATION</scope>
    <source>
        <strain evidence="2">Jacobina</strain>
    </source>
</reference>
<dbReference type="VEuPathDB" id="VectorBase:LLONM1_011898"/>
<protein>
    <submittedName>
        <fullName evidence="2">Uncharacterized protein</fullName>
    </submittedName>
</protein>
<evidence type="ECO:0000313" key="2">
    <source>
        <dbReference type="EnsemblMetazoa" id="LLOJ000304-PA"/>
    </source>
</evidence>
<sequence length="228" mass="26750">MKVLAVFIALVVATAQAQFSQEIEEFHRMFDEYHEEVDYWLRDQRLLVSDSIRQANRVALEQVWNDVTAVRLITVSAEQAIDNHAAEVGENPCIAQIRTRLADLEEEAGVSISSCSRNLHRDFQHALDYGFFIHINYAQRMSHFLQLLVLYTLGHYNAVTNQDYIRFELQENWDHRENIRDEYYINYYRDMLEVGKTTGNINMENCLLIVANLYNIDVNQLRDDLSHC</sequence>
<dbReference type="EMBL" id="AJWK01001183">
    <property type="status" value="NOT_ANNOTATED_CDS"/>
    <property type="molecule type" value="Genomic_DNA"/>
</dbReference>